<comment type="pathway">
    <text evidence="8">Cofactor biosynthesis; biotin biosynthesis; biotin from 7,8-diaminononanoate: step 1/2.</text>
</comment>
<feature type="binding site" evidence="8">
    <location>
        <position position="17"/>
    </location>
    <ligand>
        <name>Mg(2+)</name>
        <dbReference type="ChEBI" id="CHEBI:18420"/>
    </ligand>
</feature>
<comment type="similarity">
    <text evidence="8">Belongs to the dethiobiotin synthetase family.</text>
</comment>
<feature type="active site" evidence="8">
    <location>
        <position position="38"/>
    </location>
</feature>
<dbReference type="GO" id="GO:0004141">
    <property type="term" value="F:dethiobiotin synthase activity"/>
    <property type="evidence" value="ECO:0007669"/>
    <property type="project" value="UniProtKB-UniRule"/>
</dbReference>
<name>A0A451D4Y2_9GAMM</name>
<keyword evidence="2 8" id="KW-0436">Ligase</keyword>
<dbReference type="InterPro" id="IPR004472">
    <property type="entry name" value="DTB_synth_BioD"/>
</dbReference>
<dbReference type="FunFam" id="3.40.50.300:FF:000292">
    <property type="entry name" value="ATP-dependent dethiobiotin synthetase BioD"/>
    <property type="match status" value="1"/>
</dbReference>
<comment type="subunit">
    <text evidence="8">Homodimer.</text>
</comment>
<dbReference type="PANTHER" id="PTHR43210">
    <property type="entry name" value="DETHIOBIOTIN SYNTHETASE"/>
    <property type="match status" value="1"/>
</dbReference>
<accession>A0A451D4Y2</accession>
<evidence type="ECO:0000256" key="4">
    <source>
        <dbReference type="ARBA" id="ARBA00022741"/>
    </source>
</evidence>
<evidence type="ECO:0000256" key="5">
    <source>
        <dbReference type="ARBA" id="ARBA00022756"/>
    </source>
</evidence>
<proteinExistence type="inferred from homology"/>
<dbReference type="PIRSF" id="PIRSF006755">
    <property type="entry name" value="DTB_synth"/>
    <property type="match status" value="1"/>
</dbReference>
<dbReference type="NCBIfam" id="TIGR00347">
    <property type="entry name" value="bioD"/>
    <property type="match status" value="1"/>
</dbReference>
<dbReference type="PANTHER" id="PTHR43210:SF5">
    <property type="entry name" value="DETHIOBIOTIN SYNTHETASE"/>
    <property type="match status" value="1"/>
</dbReference>
<organism evidence="9 10">
    <name type="scientific">Candidatus Erwinia haradaeae</name>
    <dbReference type="NCBI Taxonomy" id="1922217"/>
    <lineage>
        <taxon>Bacteria</taxon>
        <taxon>Pseudomonadati</taxon>
        <taxon>Pseudomonadota</taxon>
        <taxon>Gammaproteobacteria</taxon>
        <taxon>Enterobacterales</taxon>
        <taxon>Erwiniaceae</taxon>
        <taxon>Erwinia</taxon>
    </lineage>
</organism>
<feature type="binding site" evidence="8">
    <location>
        <position position="42"/>
    </location>
    <ligand>
        <name>substrate</name>
    </ligand>
</feature>
<feature type="binding site" evidence="8">
    <location>
        <begin position="13"/>
        <end position="18"/>
    </location>
    <ligand>
        <name>ATP</name>
        <dbReference type="ChEBI" id="CHEBI:30616"/>
    </ligand>
</feature>
<dbReference type="GO" id="GO:0000287">
    <property type="term" value="F:magnesium ion binding"/>
    <property type="evidence" value="ECO:0007669"/>
    <property type="project" value="UniProtKB-UniRule"/>
</dbReference>
<dbReference type="AlphaFoldDB" id="A0A451D4Y2"/>
<evidence type="ECO:0000313" key="9">
    <source>
        <dbReference type="EMBL" id="VFP80706.1"/>
    </source>
</evidence>
<keyword evidence="7 8" id="KW-0460">Magnesium</keyword>
<evidence type="ECO:0000256" key="8">
    <source>
        <dbReference type="HAMAP-Rule" id="MF_00336"/>
    </source>
</evidence>
<comment type="subcellular location">
    <subcellularLocation>
        <location evidence="8">Cytoplasm</location>
    </subcellularLocation>
</comment>
<keyword evidence="5 8" id="KW-0093">Biotin biosynthesis</keyword>
<evidence type="ECO:0000256" key="2">
    <source>
        <dbReference type="ARBA" id="ARBA00022598"/>
    </source>
</evidence>
<feature type="binding site" evidence="8">
    <location>
        <begin position="116"/>
        <end position="119"/>
    </location>
    <ligand>
        <name>ATP</name>
        <dbReference type="ChEBI" id="CHEBI:30616"/>
    </ligand>
</feature>
<dbReference type="RefSeq" id="WP_197095312.1">
    <property type="nucleotide sequence ID" value="NZ_LR217705.1"/>
</dbReference>
<feature type="binding site" evidence="8">
    <location>
        <position position="55"/>
    </location>
    <ligand>
        <name>ATP</name>
        <dbReference type="ChEBI" id="CHEBI:30616"/>
    </ligand>
</feature>
<dbReference type="GO" id="GO:0009102">
    <property type="term" value="P:biotin biosynthetic process"/>
    <property type="evidence" value="ECO:0007669"/>
    <property type="project" value="UniProtKB-UniRule"/>
</dbReference>
<reference evidence="9 10" key="1">
    <citation type="submission" date="2019-02" db="EMBL/GenBank/DDBJ databases">
        <authorList>
            <person name="Manzano-Marin A."/>
            <person name="Manzano-Marin A."/>
        </authorList>
    </citation>
    <scope>NUCLEOTIDE SEQUENCE [LARGE SCALE GENOMIC DNA]</scope>
    <source>
        <strain evidence="9 10">ErCisplendens/pseudotsugae</strain>
    </source>
</reference>
<feature type="binding site" evidence="8">
    <location>
        <begin position="205"/>
        <end position="207"/>
    </location>
    <ligand>
        <name>ATP</name>
        <dbReference type="ChEBI" id="CHEBI:30616"/>
    </ligand>
</feature>
<evidence type="ECO:0000256" key="6">
    <source>
        <dbReference type="ARBA" id="ARBA00022840"/>
    </source>
</evidence>
<dbReference type="Proteomes" id="UP000294338">
    <property type="component" value="Chromosome 1"/>
</dbReference>
<comment type="function">
    <text evidence="8">Catalyzes a mechanistically unusual reaction, the ATP-dependent insertion of CO2 between the N7 and N8 nitrogen atoms of 7,8-diaminopelargonic acid (DAPA, also called 7,8-diammoniononanoate) to form a ureido ring.</text>
</comment>
<feature type="binding site" evidence="8">
    <location>
        <begin position="176"/>
        <end position="177"/>
    </location>
    <ligand>
        <name>ATP</name>
        <dbReference type="ChEBI" id="CHEBI:30616"/>
    </ligand>
</feature>
<keyword evidence="1 8" id="KW-0963">Cytoplasm</keyword>
<dbReference type="GO" id="GO:0005524">
    <property type="term" value="F:ATP binding"/>
    <property type="evidence" value="ECO:0007669"/>
    <property type="project" value="UniProtKB-UniRule"/>
</dbReference>
<evidence type="ECO:0000256" key="7">
    <source>
        <dbReference type="ARBA" id="ARBA00022842"/>
    </source>
</evidence>
<evidence type="ECO:0000313" key="10">
    <source>
        <dbReference type="Proteomes" id="UP000294338"/>
    </source>
</evidence>
<dbReference type="Pfam" id="PF13500">
    <property type="entry name" value="AAA_26"/>
    <property type="match status" value="1"/>
</dbReference>
<protein>
    <recommendedName>
        <fullName evidence="8">ATP-dependent dethiobiotin synthetase BioD</fullName>
        <ecNumber evidence="8">6.3.3.3</ecNumber>
    </recommendedName>
    <alternativeName>
        <fullName evidence="8">DTB synthetase</fullName>
        <shortName evidence="8">DTBS</shortName>
    </alternativeName>
    <alternativeName>
        <fullName evidence="8">Dethiobiotin synthase</fullName>
    </alternativeName>
</protein>
<comment type="cofactor">
    <cofactor evidence="8">
        <name>Mg(2+)</name>
        <dbReference type="ChEBI" id="CHEBI:18420"/>
    </cofactor>
</comment>
<dbReference type="UniPathway" id="UPA00078">
    <property type="reaction ID" value="UER00161"/>
</dbReference>
<dbReference type="HAMAP" id="MF_00336">
    <property type="entry name" value="BioD"/>
    <property type="match status" value="1"/>
</dbReference>
<dbReference type="EC" id="6.3.3.3" evidence="8"/>
<feature type="binding site" evidence="8">
    <location>
        <position position="55"/>
    </location>
    <ligand>
        <name>Mg(2+)</name>
        <dbReference type="ChEBI" id="CHEBI:18420"/>
    </ligand>
</feature>
<comment type="caution">
    <text evidence="8">Lacks conserved residue(s) required for the propagation of feature annotation.</text>
</comment>
<feature type="binding site" evidence="8">
    <location>
        <position position="116"/>
    </location>
    <ligand>
        <name>Mg(2+)</name>
        <dbReference type="ChEBI" id="CHEBI:18420"/>
    </ligand>
</feature>
<keyword evidence="3 8" id="KW-0479">Metal-binding</keyword>
<dbReference type="SUPFAM" id="SSF52540">
    <property type="entry name" value="P-loop containing nucleoside triphosphate hydrolases"/>
    <property type="match status" value="1"/>
</dbReference>
<dbReference type="EMBL" id="LR217705">
    <property type="protein sequence ID" value="VFP80706.1"/>
    <property type="molecule type" value="Genomic_DNA"/>
</dbReference>
<keyword evidence="4 8" id="KW-0547">Nucleotide-binding</keyword>
<evidence type="ECO:0000256" key="3">
    <source>
        <dbReference type="ARBA" id="ARBA00022723"/>
    </source>
</evidence>
<evidence type="ECO:0000256" key="1">
    <source>
        <dbReference type="ARBA" id="ARBA00022490"/>
    </source>
</evidence>
<sequence>MTQYFFITGTDTNIGKTIATCALLQAATRSGYLAAGYKPVASGCMITSDGLRNRDALALMCNSNVRINYNQVNPYPLRSPIAPYLASHDEDKLIDLSMLSAGLLSLGSIANWVVVEGAGGWLTPLGEKYTYSDWVIMENLPVILVVGLKLGCINHALLTANAIHQTGLNFLGWIANHPLKNSYRSQDYLIALEKRLDIPLLGVIPWIKNAIDVPLFNYLNISILEKFY</sequence>
<keyword evidence="6 8" id="KW-0067">ATP-binding</keyword>
<gene>
    <name evidence="8 9" type="primary">bioD</name>
    <name evidence="9" type="ORF">ERCISPPS3390_592</name>
</gene>
<dbReference type="GO" id="GO:0042803">
    <property type="term" value="F:protein homodimerization activity"/>
    <property type="evidence" value="ECO:0007669"/>
    <property type="project" value="UniProtKB-ARBA"/>
</dbReference>
<comment type="catalytic activity">
    <reaction evidence="8">
        <text>(7R,8S)-7,8-diammoniononanoate + CO2 + ATP = (4R,5S)-dethiobiotin + ADP + phosphate + 3 H(+)</text>
        <dbReference type="Rhea" id="RHEA:15805"/>
        <dbReference type="ChEBI" id="CHEBI:15378"/>
        <dbReference type="ChEBI" id="CHEBI:16526"/>
        <dbReference type="ChEBI" id="CHEBI:30616"/>
        <dbReference type="ChEBI" id="CHEBI:43474"/>
        <dbReference type="ChEBI" id="CHEBI:149469"/>
        <dbReference type="ChEBI" id="CHEBI:149473"/>
        <dbReference type="ChEBI" id="CHEBI:456216"/>
        <dbReference type="EC" id="6.3.3.3"/>
    </reaction>
</comment>
<dbReference type="Gene3D" id="3.40.50.300">
    <property type="entry name" value="P-loop containing nucleotide triphosphate hydrolases"/>
    <property type="match status" value="1"/>
</dbReference>
<dbReference type="CDD" id="cd03109">
    <property type="entry name" value="DTBS"/>
    <property type="match status" value="1"/>
</dbReference>
<dbReference type="InterPro" id="IPR027417">
    <property type="entry name" value="P-loop_NTPase"/>
</dbReference>
<dbReference type="GO" id="GO:0005829">
    <property type="term" value="C:cytosol"/>
    <property type="evidence" value="ECO:0007669"/>
    <property type="project" value="TreeGrafter"/>
</dbReference>